<accession>A0A0A9WS94</accession>
<keyword evidence="1" id="KW-0804">Transcription</keyword>
<dbReference type="AlphaFoldDB" id="A0A0A9WS94"/>
<feature type="non-terminal residue" evidence="1">
    <location>
        <position position="1"/>
    </location>
</feature>
<proteinExistence type="predicted"/>
<name>A0A0A9WS94_LYGHE</name>
<reference evidence="1" key="1">
    <citation type="journal article" date="2014" name="PLoS ONE">
        <title>Transcriptome-Based Identification of ABC Transporters in the Western Tarnished Plant Bug Lygus hesperus.</title>
        <authorList>
            <person name="Hull J.J."/>
            <person name="Chaney K."/>
            <person name="Geib S.M."/>
            <person name="Fabrick J.A."/>
            <person name="Brent C.S."/>
            <person name="Walsh D."/>
            <person name="Lavine L.C."/>
        </authorList>
    </citation>
    <scope>NUCLEOTIDE SEQUENCE</scope>
</reference>
<dbReference type="GO" id="GO:0000428">
    <property type="term" value="C:DNA-directed RNA polymerase complex"/>
    <property type="evidence" value="ECO:0007669"/>
    <property type="project" value="UniProtKB-KW"/>
</dbReference>
<evidence type="ECO:0000313" key="2">
    <source>
        <dbReference type="EMBL" id="JAG10640.1"/>
    </source>
</evidence>
<evidence type="ECO:0000313" key="1">
    <source>
        <dbReference type="EMBL" id="JAG10639.1"/>
    </source>
</evidence>
<reference evidence="1" key="2">
    <citation type="submission" date="2014-07" db="EMBL/GenBank/DDBJ databases">
        <authorList>
            <person name="Hull J."/>
        </authorList>
    </citation>
    <scope>NUCLEOTIDE SEQUENCE</scope>
</reference>
<gene>
    <name evidence="1" type="primary">NRPE1_2</name>
    <name evidence="2" type="synonym">NRPE1_1</name>
    <name evidence="1" type="ORF">CM83_25906</name>
    <name evidence="2" type="ORF">CM83_25908</name>
</gene>
<protein>
    <submittedName>
        <fullName evidence="1">DNA-directed RNA polymerase E subunit 1</fullName>
    </submittedName>
</protein>
<dbReference type="EMBL" id="GBHO01032965">
    <property type="protein sequence ID" value="JAG10639.1"/>
    <property type="molecule type" value="Transcribed_RNA"/>
</dbReference>
<keyword evidence="1" id="KW-0240">DNA-directed RNA polymerase</keyword>
<sequence length="288" mass="33519">HIVCSCLVAPQYSVIMTYYATPKRNSGIPMDQCDPPEMVEILLSRLKDCELDESKKSLLCVELNDLLWFFEKHPKSIGMFRSDMLEWRTFLKQSKAYMNDMFEMKMARTKQILDHVMGKPKTIHSKPVEGKPQPSYYQILFRPGIRSVREYPINLEQYGDHNAEIDQLHKQVAKLREEIIYAPQKKISRATKNVFLDILLSIVEICAYDVLDGVGFLKQMQVLINSIVEGEDYRKRTGIVSYMTSLTSKLKEYAKCHWEQGNVIKRKMWDDIASIERDLELKNIPNSA</sequence>
<organism evidence="1">
    <name type="scientific">Lygus hesperus</name>
    <name type="common">Western plant bug</name>
    <dbReference type="NCBI Taxonomy" id="30085"/>
    <lineage>
        <taxon>Eukaryota</taxon>
        <taxon>Metazoa</taxon>
        <taxon>Ecdysozoa</taxon>
        <taxon>Arthropoda</taxon>
        <taxon>Hexapoda</taxon>
        <taxon>Insecta</taxon>
        <taxon>Pterygota</taxon>
        <taxon>Neoptera</taxon>
        <taxon>Paraneoptera</taxon>
        <taxon>Hemiptera</taxon>
        <taxon>Heteroptera</taxon>
        <taxon>Panheteroptera</taxon>
        <taxon>Cimicomorpha</taxon>
        <taxon>Miridae</taxon>
        <taxon>Mirini</taxon>
        <taxon>Lygus</taxon>
    </lineage>
</organism>
<dbReference type="EMBL" id="GBHO01032964">
    <property type="protein sequence ID" value="JAG10640.1"/>
    <property type="molecule type" value="Transcribed_RNA"/>
</dbReference>